<organism evidence="1 2">
    <name type="scientific">Orlajensenia leifsoniae</name>
    <dbReference type="NCBI Taxonomy" id="2561933"/>
    <lineage>
        <taxon>Bacteria</taxon>
        <taxon>Bacillati</taxon>
        <taxon>Actinomycetota</taxon>
        <taxon>Actinomycetes</taxon>
        <taxon>Micrococcales</taxon>
        <taxon>Microbacteriaceae</taxon>
        <taxon>Orlajensenia</taxon>
    </lineage>
</organism>
<name>A0A4Y9R6G8_9MICO</name>
<comment type="caution">
    <text evidence="1">The sequence shown here is derived from an EMBL/GenBank/DDBJ whole genome shotgun (WGS) entry which is preliminary data.</text>
</comment>
<gene>
    <name evidence="1" type="ORF">E4M00_03135</name>
</gene>
<proteinExistence type="predicted"/>
<reference evidence="1 2" key="1">
    <citation type="journal article" date="2018" name="J. Microbiol.">
        <title>Leifsonia flava sp. nov., a novel actinobacterium isolated from the rhizosphere of Aquilegia viridiflora.</title>
        <authorList>
            <person name="Cai Y."/>
            <person name="Tao W.Z."/>
            <person name="Ma Y.J."/>
            <person name="Cheng J."/>
            <person name="Zhang M.Y."/>
            <person name="Zhang Y.X."/>
        </authorList>
    </citation>
    <scope>NUCLEOTIDE SEQUENCE [LARGE SCALE GENOMIC DNA]</scope>
    <source>
        <strain evidence="1 2">SYP-B2174</strain>
    </source>
</reference>
<evidence type="ECO:0000313" key="1">
    <source>
        <dbReference type="EMBL" id="TFW00195.1"/>
    </source>
</evidence>
<protein>
    <submittedName>
        <fullName evidence="1">Uncharacterized protein</fullName>
    </submittedName>
</protein>
<dbReference type="Proteomes" id="UP000298127">
    <property type="component" value="Unassembled WGS sequence"/>
</dbReference>
<evidence type="ECO:0000313" key="2">
    <source>
        <dbReference type="Proteomes" id="UP000298127"/>
    </source>
</evidence>
<sequence>MSAQEEVAGYLVDKRPNSIAFVVKDGPFPGENADTGAANLIRIGEANDPNSYEVTGDRLVSLQNGLLQDSDLSAARTAGIGHSWGLTNITGSETLGAHYDNVVSLSGAWTPETWQPDPGTDYKDYSYNDLLQIGQSTGLVGDGNTPRAEGSGFEHDPYYEGPRPITIQTMDGPVTDFGAAMDNHNLVASDDLANRKLLLQLRKDLG</sequence>
<keyword evidence="2" id="KW-1185">Reference proteome</keyword>
<dbReference type="AlphaFoldDB" id="A0A4Y9R6G8"/>
<accession>A0A4Y9R6G8</accession>
<dbReference type="EMBL" id="SPQZ01000001">
    <property type="protein sequence ID" value="TFW00195.1"/>
    <property type="molecule type" value="Genomic_DNA"/>
</dbReference>